<dbReference type="KEGG" id="tfr:BR63_16375"/>
<organism evidence="2 3">
    <name type="scientific">Thermanaerosceptrum fracticalcis</name>
    <dbReference type="NCBI Taxonomy" id="1712410"/>
    <lineage>
        <taxon>Bacteria</taxon>
        <taxon>Bacillati</taxon>
        <taxon>Bacillota</taxon>
        <taxon>Clostridia</taxon>
        <taxon>Eubacteriales</taxon>
        <taxon>Peptococcaceae</taxon>
        <taxon>Thermanaerosceptrum</taxon>
    </lineage>
</organism>
<feature type="transmembrane region" description="Helical" evidence="1">
    <location>
        <begin position="122"/>
        <end position="141"/>
    </location>
</feature>
<feature type="transmembrane region" description="Helical" evidence="1">
    <location>
        <begin position="55"/>
        <end position="76"/>
    </location>
</feature>
<protein>
    <submittedName>
        <fullName evidence="2">Uncharacterized protein</fullName>
    </submittedName>
</protein>
<gene>
    <name evidence="2" type="ORF">BR63_16375</name>
</gene>
<reference evidence="2 3" key="1">
    <citation type="journal article" date="2019" name="Front. Microbiol.">
        <title>Thermoanaerosceptrum fracticalcis gen. nov. sp. nov., a Novel Fumarate-Fermenting Microorganism From a Deep Fractured Carbonate Aquifer of the US Great Basin.</title>
        <authorList>
            <person name="Hamilton-Brehm S.D."/>
            <person name="Stewart L.E."/>
            <person name="Zavarin M."/>
            <person name="Caldwell M."/>
            <person name="Lawson P.A."/>
            <person name="Onstott T.C."/>
            <person name="Grzymski J."/>
            <person name="Neveux I."/>
            <person name="Lollar B.S."/>
            <person name="Russell C.E."/>
            <person name="Moser D.P."/>
        </authorList>
    </citation>
    <scope>NUCLEOTIDE SEQUENCE [LARGE SCALE GENOMIC DNA]</scope>
    <source>
        <strain evidence="2 3">DRI-13</strain>
    </source>
</reference>
<dbReference type="Proteomes" id="UP000515847">
    <property type="component" value="Chromosome"/>
</dbReference>
<evidence type="ECO:0000256" key="1">
    <source>
        <dbReference type="SAM" id="Phobius"/>
    </source>
</evidence>
<keyword evidence="1" id="KW-0812">Transmembrane</keyword>
<name>A0A7G6E6K2_THEFR</name>
<dbReference type="EMBL" id="CP045798">
    <property type="protein sequence ID" value="QNB47706.1"/>
    <property type="molecule type" value="Genomic_DNA"/>
</dbReference>
<evidence type="ECO:0000313" key="3">
    <source>
        <dbReference type="Proteomes" id="UP000515847"/>
    </source>
</evidence>
<dbReference type="OrthoDB" id="573709at2"/>
<sequence length="142" mass="16233">MSEEFKENSQAVQAHLTIIQSIIQRMATNSTSCKTWCITIVSAILVAVADKGKPNYTLIAIIPILLFLFLDTYYLALERSFRNSYSDFIEKLHKSLLTASDFFIVNPSGNITHWFFESLTSISIWPFYLILFAMVLIARNLL</sequence>
<keyword evidence="1" id="KW-0472">Membrane</keyword>
<dbReference type="AlphaFoldDB" id="A0A7G6E6K2"/>
<keyword evidence="1" id="KW-1133">Transmembrane helix</keyword>
<dbReference type="RefSeq" id="WP_034420943.1">
    <property type="nucleotide sequence ID" value="NZ_CP045798.1"/>
</dbReference>
<evidence type="ECO:0000313" key="2">
    <source>
        <dbReference type="EMBL" id="QNB47706.1"/>
    </source>
</evidence>
<keyword evidence="3" id="KW-1185">Reference proteome</keyword>
<accession>A0A7G6E6K2</accession>
<proteinExistence type="predicted"/>